<dbReference type="InterPro" id="IPR044855">
    <property type="entry name" value="CoA-Trfase_III_dom3_sf"/>
</dbReference>
<dbReference type="Proteomes" id="UP000008138">
    <property type="component" value="Chromosome"/>
</dbReference>
<dbReference type="Gene3D" id="3.40.50.10540">
    <property type="entry name" value="Crotonobetainyl-coa:carnitine coa-transferase, domain 1"/>
    <property type="match status" value="1"/>
</dbReference>
<dbReference type="PANTHER" id="PTHR48207:SF3">
    <property type="entry name" value="SUCCINATE--HYDROXYMETHYLGLUTARATE COA-TRANSFERASE"/>
    <property type="match status" value="1"/>
</dbReference>
<proteinExistence type="predicted"/>
<protein>
    <submittedName>
        <fullName evidence="3">L-carnitine dehydratase/bile acid-inducible protein F</fullName>
    </submittedName>
</protein>
<gene>
    <name evidence="3" type="ordered locus">TUZN_1317</name>
</gene>
<dbReference type="eggNOG" id="arCOG02304">
    <property type="taxonomic scope" value="Archaea"/>
</dbReference>
<feature type="compositionally biased region" description="Basic and acidic residues" evidence="2">
    <location>
        <begin position="432"/>
        <end position="443"/>
    </location>
</feature>
<dbReference type="OrthoDB" id="28444at2157"/>
<reference evidence="3 4" key="1">
    <citation type="journal article" date="2011" name="J. Bacteriol.">
        <title>Complete genome sequence of the thermoacidophilic crenarchaeon Thermoproteus uzoniensis 768-20.</title>
        <authorList>
            <person name="Mardanov A.V."/>
            <person name="Gumerov V.M."/>
            <person name="Beletsky A.V."/>
            <person name="Prokofeva M.I."/>
            <person name="Bonch-Osmolovskaya E.A."/>
            <person name="Ravin N.V."/>
            <person name="Skryabin K.G."/>
        </authorList>
    </citation>
    <scope>NUCLEOTIDE SEQUENCE [LARGE SCALE GENOMIC DNA]</scope>
    <source>
        <strain evidence="3 4">768-20</strain>
    </source>
</reference>
<dbReference type="EMBL" id="CP002590">
    <property type="protein sequence ID" value="AEA12793.1"/>
    <property type="molecule type" value="Genomic_DNA"/>
</dbReference>
<dbReference type="GeneID" id="10360844"/>
<dbReference type="Gene3D" id="3.30.1540.10">
    <property type="entry name" value="formyl-coa transferase, domain 3"/>
    <property type="match status" value="1"/>
</dbReference>
<reference key="2">
    <citation type="submission" date="2011-03" db="EMBL/GenBank/DDBJ databases">
        <title>Complete genome sequence of the thermoacidophilic crenarchaeon Thermoproteus uzoniensis 768-20.</title>
        <authorList>
            <person name="Mardanov A.V."/>
            <person name="Gumerov V.M."/>
            <person name="Beletsky A.V."/>
            <person name="Prokofeva M.I."/>
            <person name="Bonch-Osmolovskaya E.A."/>
            <person name="Ravin N.V."/>
            <person name="Skryabin K.G."/>
        </authorList>
    </citation>
    <scope>NUCLEOTIDE SEQUENCE</scope>
    <source>
        <strain>768-20</strain>
    </source>
</reference>
<name>F2L157_THEU7</name>
<dbReference type="AlphaFoldDB" id="F2L157"/>
<keyword evidence="1" id="KW-0808">Transferase</keyword>
<organism evidence="3 4">
    <name type="scientific">Thermoproteus uzoniensis (strain 768-20)</name>
    <dbReference type="NCBI Taxonomy" id="999630"/>
    <lineage>
        <taxon>Archaea</taxon>
        <taxon>Thermoproteota</taxon>
        <taxon>Thermoprotei</taxon>
        <taxon>Thermoproteales</taxon>
        <taxon>Thermoproteaceae</taxon>
        <taxon>Thermoproteus</taxon>
    </lineage>
</organism>
<dbReference type="HOGENOM" id="CLU_033975_2_0_2"/>
<evidence type="ECO:0000256" key="2">
    <source>
        <dbReference type="SAM" id="MobiDB-lite"/>
    </source>
</evidence>
<dbReference type="InterPro" id="IPR050483">
    <property type="entry name" value="CoA-transferase_III_domain"/>
</dbReference>
<evidence type="ECO:0000313" key="4">
    <source>
        <dbReference type="Proteomes" id="UP000008138"/>
    </source>
</evidence>
<sequence length="443" mass="49537">MSYFGIIENLIKNARGPPPLEGVKVVEFSHYILGPNIPRLLAQLGAEVIKIEPPPRGDRWKYASMWGGKGFYKGMRIDYLYLNSNKYFVGIDFKKEEGRKLVVELAKRADVFVENMEPGTLDKYGLGYLQLREVNPRLIYVSASGYGNWGPLSKLPSYDIIGQAESGMIDITGWEDGVNEAYRLPDYPGDWLPSTMAVSAIIAALIYRERTGKGQYIDLSQAASMQRFMYHFTYMSLTGSRLKRSGFIDPSAYVSGVFKTADGKFAALAAMTQRQYDALAEVVPGLRGLREARDAESLWRKYEAVKAWASGKTLDELLEFGKKAGVPIQPVLNDKEVLDDPWRAERGSVLKIRDRLYGEIVVPGPIVKMSGTPLAVKWVARPVGYHNKLVLTRKLGLPPAEVERLEREGVVGYWDGQLGNMPPPGWSAESDPVFRGEKDEVEP</sequence>
<accession>F2L157</accession>
<feature type="region of interest" description="Disordered" evidence="2">
    <location>
        <begin position="421"/>
        <end position="443"/>
    </location>
</feature>
<dbReference type="KEGG" id="tuz:TUZN_1317"/>
<dbReference type="Pfam" id="PF02515">
    <property type="entry name" value="CoA_transf_3"/>
    <property type="match status" value="1"/>
</dbReference>
<dbReference type="InterPro" id="IPR023606">
    <property type="entry name" value="CoA-Trfase_III_dom_1_sf"/>
</dbReference>
<evidence type="ECO:0000313" key="3">
    <source>
        <dbReference type="EMBL" id="AEA12793.1"/>
    </source>
</evidence>
<dbReference type="SUPFAM" id="SSF89796">
    <property type="entry name" value="CoA-transferase family III (CaiB/BaiF)"/>
    <property type="match status" value="1"/>
</dbReference>
<dbReference type="STRING" id="999630.TUZN_1317"/>
<evidence type="ECO:0000256" key="1">
    <source>
        <dbReference type="ARBA" id="ARBA00022679"/>
    </source>
</evidence>
<keyword evidence="4" id="KW-1185">Reference proteome</keyword>
<dbReference type="GO" id="GO:0008410">
    <property type="term" value="F:CoA-transferase activity"/>
    <property type="evidence" value="ECO:0007669"/>
    <property type="project" value="TreeGrafter"/>
</dbReference>
<dbReference type="RefSeq" id="WP_013680129.1">
    <property type="nucleotide sequence ID" value="NC_015315.1"/>
</dbReference>
<dbReference type="InterPro" id="IPR003673">
    <property type="entry name" value="CoA-Trfase_fam_III"/>
</dbReference>
<dbReference type="PANTHER" id="PTHR48207">
    <property type="entry name" value="SUCCINATE--HYDROXYMETHYLGLUTARATE COA-TRANSFERASE"/>
    <property type="match status" value="1"/>
</dbReference>